<dbReference type="Proteomes" id="UP000186106">
    <property type="component" value="Unassembled WGS sequence"/>
</dbReference>
<reference evidence="2 3" key="1">
    <citation type="submission" date="2017-01" db="EMBL/GenBank/DDBJ databases">
        <authorList>
            <person name="Mah S.A."/>
            <person name="Swanson W.J."/>
            <person name="Moy G.W."/>
            <person name="Vacquier V.D."/>
        </authorList>
    </citation>
    <scope>NUCLEOTIDE SEQUENCE [LARGE SCALE GENOMIC DNA]</scope>
    <source>
        <strain evidence="2 3">DSM 16927</strain>
    </source>
</reference>
<dbReference type="RefSeq" id="WP_076353332.1">
    <property type="nucleotide sequence ID" value="NZ_CP033926.1"/>
</dbReference>
<dbReference type="STRING" id="112234.SAMN05421768_103661"/>
<reference evidence="1 4" key="2">
    <citation type="submission" date="2018-11" db="EMBL/GenBank/DDBJ databases">
        <title>Proposal to divide the Flavobacteriaceae and reorganize its genera based on Amino Acid Identity values calculated from whole genome sequences.</title>
        <authorList>
            <person name="Nicholson A.C."/>
            <person name="Gulvik C.A."/>
            <person name="Whitney A.M."/>
            <person name="Humrighouse B.W."/>
            <person name="Bell M."/>
            <person name="Holmes B."/>
            <person name="Steigerwalt A.G."/>
            <person name="Villarma A."/>
            <person name="Sheth M."/>
            <person name="Batra D."/>
            <person name="Pryor J."/>
            <person name="Bernardet J.-F."/>
            <person name="Hugo C."/>
            <person name="Kampfer P."/>
            <person name="Newman J."/>
            <person name="McQuiston J.R."/>
        </authorList>
    </citation>
    <scope>NUCLEOTIDE SEQUENCE [LARGE SCALE GENOMIC DNA]</scope>
    <source>
        <strain evidence="1 4">DSM 16927</strain>
    </source>
</reference>
<evidence type="ECO:0000313" key="3">
    <source>
        <dbReference type="Proteomes" id="UP000186106"/>
    </source>
</evidence>
<dbReference type="OrthoDB" id="9987102at2"/>
<gene>
    <name evidence="1" type="ORF">EG359_17310</name>
    <name evidence="2" type="ORF">SAMN05421768_103661</name>
</gene>
<sequence length="74" mass="8493">MKPKIALILLDENDLLNLICEKNNINREEASMNINYVENNHDIPGSWIVQVQAPEIKNIDKKSKIILLPINQIT</sequence>
<dbReference type="KEGG" id="cjt:EG359_17310"/>
<evidence type="ECO:0000313" key="2">
    <source>
        <dbReference type="EMBL" id="SIS34245.1"/>
    </source>
</evidence>
<evidence type="ECO:0000313" key="4">
    <source>
        <dbReference type="Proteomes" id="UP000279541"/>
    </source>
</evidence>
<dbReference type="EMBL" id="FTNZ01000003">
    <property type="protein sequence ID" value="SIS34245.1"/>
    <property type="molecule type" value="Genomic_DNA"/>
</dbReference>
<dbReference type="EMBL" id="CP033926">
    <property type="protein sequence ID" value="AZB01262.1"/>
    <property type="molecule type" value="Genomic_DNA"/>
</dbReference>
<dbReference type="Proteomes" id="UP000279541">
    <property type="component" value="Chromosome"/>
</dbReference>
<organism evidence="2 3">
    <name type="scientific">Chryseobacterium joostei</name>
    <dbReference type="NCBI Taxonomy" id="112234"/>
    <lineage>
        <taxon>Bacteria</taxon>
        <taxon>Pseudomonadati</taxon>
        <taxon>Bacteroidota</taxon>
        <taxon>Flavobacteriia</taxon>
        <taxon>Flavobacteriales</taxon>
        <taxon>Weeksellaceae</taxon>
        <taxon>Chryseobacterium group</taxon>
        <taxon>Chryseobacterium</taxon>
    </lineage>
</organism>
<evidence type="ECO:0000313" key="1">
    <source>
        <dbReference type="EMBL" id="AZB01262.1"/>
    </source>
</evidence>
<proteinExistence type="predicted"/>
<name>A0A1N7IB00_9FLAO</name>
<accession>A0A1N7IB00</accession>
<keyword evidence="4" id="KW-1185">Reference proteome</keyword>
<protein>
    <submittedName>
        <fullName evidence="2">Uncharacterized protein</fullName>
    </submittedName>
</protein>
<dbReference type="AlphaFoldDB" id="A0A1N7IB00"/>